<proteinExistence type="inferred from homology"/>
<dbReference type="Proteomes" id="UP001161389">
    <property type="component" value="Unassembled WGS sequence"/>
</dbReference>
<evidence type="ECO:0000313" key="6">
    <source>
        <dbReference type="EMBL" id="GLQ30423.1"/>
    </source>
</evidence>
<dbReference type="Gene3D" id="1.10.10.10">
    <property type="entry name" value="Winged helix-like DNA-binding domain superfamily/Winged helix DNA-binding domain"/>
    <property type="match status" value="1"/>
</dbReference>
<dbReference type="PROSITE" id="PS50931">
    <property type="entry name" value="HTH_LYSR"/>
    <property type="match status" value="1"/>
</dbReference>
<dbReference type="RefSeq" id="WP_284379269.1">
    <property type="nucleotide sequence ID" value="NZ_BSNM01000003.1"/>
</dbReference>
<dbReference type="PANTHER" id="PTHR30537">
    <property type="entry name" value="HTH-TYPE TRANSCRIPTIONAL REGULATOR"/>
    <property type="match status" value="1"/>
</dbReference>
<evidence type="ECO:0000259" key="5">
    <source>
        <dbReference type="PROSITE" id="PS50931"/>
    </source>
</evidence>
<evidence type="ECO:0000313" key="7">
    <source>
        <dbReference type="Proteomes" id="UP001161389"/>
    </source>
</evidence>
<dbReference type="InterPro" id="IPR036388">
    <property type="entry name" value="WH-like_DNA-bd_sf"/>
</dbReference>
<dbReference type="PANTHER" id="PTHR30537:SF3">
    <property type="entry name" value="TRANSCRIPTIONAL REGULATORY PROTEIN"/>
    <property type="match status" value="1"/>
</dbReference>
<dbReference type="InterPro" id="IPR058163">
    <property type="entry name" value="LysR-type_TF_proteobact-type"/>
</dbReference>
<comment type="similarity">
    <text evidence="1">Belongs to the LysR transcriptional regulatory family.</text>
</comment>
<keyword evidence="7" id="KW-1185">Reference proteome</keyword>
<dbReference type="Gene3D" id="3.40.190.290">
    <property type="match status" value="1"/>
</dbReference>
<dbReference type="GO" id="GO:0003700">
    <property type="term" value="F:DNA-binding transcription factor activity"/>
    <property type="evidence" value="ECO:0007669"/>
    <property type="project" value="InterPro"/>
</dbReference>
<dbReference type="EMBL" id="BSNM01000003">
    <property type="protein sequence ID" value="GLQ30423.1"/>
    <property type="molecule type" value="Genomic_DNA"/>
</dbReference>
<comment type="caution">
    <text evidence="6">The sequence shown here is derived from an EMBL/GenBank/DDBJ whole genome shotgun (WGS) entry which is preliminary data.</text>
</comment>
<evidence type="ECO:0000256" key="3">
    <source>
        <dbReference type="ARBA" id="ARBA00023125"/>
    </source>
</evidence>
<dbReference type="Pfam" id="PF03466">
    <property type="entry name" value="LysR_substrate"/>
    <property type="match status" value="1"/>
</dbReference>
<dbReference type="GO" id="GO:0043565">
    <property type="term" value="F:sequence-specific DNA binding"/>
    <property type="evidence" value="ECO:0007669"/>
    <property type="project" value="TreeGrafter"/>
</dbReference>
<keyword evidence="2" id="KW-0805">Transcription regulation</keyword>
<sequence>MKWETLQIINAVASHGSLRRASEILGISHSTASRQLRAFEKSLGTQIFERTTKGFILTQAGEDLVATSLHVEDLIKDVERKLQGYDEKLEGSISVTMPEALYPLIIKDIKEFCAIYPEIEISLSTSTAFVNLLRREADVAIRFTNTPDLELVGRSVGKVRVAIYGAKNYLKSRSLGSQSLTSQSLTPQSLDQHHWIDWEDQNTVFSQWLKAHVPEAKIACKVTNSWMFRDAIEQGFGLAVVPCLTGDREPNWERLEIIQDIQPDLWVLSHKDLRTTARVKKFREYIYKVLLDKKSLIEASETN</sequence>
<gene>
    <name evidence="6" type="ORF">GCM10007876_09010</name>
</gene>
<dbReference type="AlphaFoldDB" id="A0AA37S918"/>
<dbReference type="GO" id="GO:0006351">
    <property type="term" value="P:DNA-templated transcription"/>
    <property type="evidence" value="ECO:0007669"/>
    <property type="project" value="TreeGrafter"/>
</dbReference>
<name>A0AA37S918_9GAMM</name>
<dbReference type="SUPFAM" id="SSF46785">
    <property type="entry name" value="Winged helix' DNA-binding domain"/>
    <property type="match status" value="1"/>
</dbReference>
<dbReference type="InterPro" id="IPR000847">
    <property type="entry name" value="LysR_HTH_N"/>
</dbReference>
<dbReference type="Pfam" id="PF00126">
    <property type="entry name" value="HTH_1"/>
    <property type="match status" value="1"/>
</dbReference>
<accession>A0AA37S918</accession>
<evidence type="ECO:0000256" key="2">
    <source>
        <dbReference type="ARBA" id="ARBA00023015"/>
    </source>
</evidence>
<dbReference type="InterPro" id="IPR036390">
    <property type="entry name" value="WH_DNA-bd_sf"/>
</dbReference>
<keyword evidence="3" id="KW-0238">DNA-binding</keyword>
<feature type="domain" description="HTH lysR-type" evidence="5">
    <location>
        <begin position="1"/>
        <end position="58"/>
    </location>
</feature>
<dbReference type="InterPro" id="IPR005119">
    <property type="entry name" value="LysR_subst-bd"/>
</dbReference>
<protein>
    <submittedName>
        <fullName evidence="6">LysR family transcriptional regulator</fullName>
    </submittedName>
</protein>
<reference evidence="6" key="1">
    <citation type="journal article" date="2014" name="Int. J. Syst. Evol. Microbiol.">
        <title>Complete genome sequence of Corynebacterium casei LMG S-19264T (=DSM 44701T), isolated from a smear-ripened cheese.</title>
        <authorList>
            <consortium name="US DOE Joint Genome Institute (JGI-PGF)"/>
            <person name="Walter F."/>
            <person name="Albersmeier A."/>
            <person name="Kalinowski J."/>
            <person name="Ruckert C."/>
        </authorList>
    </citation>
    <scope>NUCLEOTIDE SEQUENCE</scope>
    <source>
        <strain evidence="6">NBRC 110071</strain>
    </source>
</reference>
<keyword evidence="4" id="KW-0804">Transcription</keyword>
<reference evidence="6" key="2">
    <citation type="submission" date="2023-01" db="EMBL/GenBank/DDBJ databases">
        <title>Draft genome sequence of Litoribrevibacter albus strain NBRC 110071.</title>
        <authorList>
            <person name="Sun Q."/>
            <person name="Mori K."/>
        </authorList>
    </citation>
    <scope>NUCLEOTIDE SEQUENCE</scope>
    <source>
        <strain evidence="6">NBRC 110071</strain>
    </source>
</reference>
<evidence type="ECO:0000256" key="4">
    <source>
        <dbReference type="ARBA" id="ARBA00023163"/>
    </source>
</evidence>
<dbReference type="SUPFAM" id="SSF53850">
    <property type="entry name" value="Periplasmic binding protein-like II"/>
    <property type="match status" value="1"/>
</dbReference>
<organism evidence="6 7">
    <name type="scientific">Litoribrevibacter albus</name>
    <dbReference type="NCBI Taxonomy" id="1473156"/>
    <lineage>
        <taxon>Bacteria</taxon>
        <taxon>Pseudomonadati</taxon>
        <taxon>Pseudomonadota</taxon>
        <taxon>Gammaproteobacteria</taxon>
        <taxon>Oceanospirillales</taxon>
        <taxon>Oceanospirillaceae</taxon>
        <taxon>Litoribrevibacter</taxon>
    </lineage>
</organism>
<evidence type="ECO:0000256" key="1">
    <source>
        <dbReference type="ARBA" id="ARBA00009437"/>
    </source>
</evidence>